<name>A0A521D6V9_9BACT</name>
<protein>
    <submittedName>
        <fullName evidence="1">Uncharacterized protein</fullName>
    </submittedName>
</protein>
<dbReference type="EMBL" id="FXTH01000008">
    <property type="protein sequence ID" value="SMO66630.1"/>
    <property type="molecule type" value="Genomic_DNA"/>
</dbReference>
<sequence length="39" mass="4483">MNLLYFAFKELKGENTTVLLRTYLLTAIDNGLDSIHKLL</sequence>
<accession>A0A521D6V9</accession>
<reference evidence="1 2" key="1">
    <citation type="submission" date="2017-05" db="EMBL/GenBank/DDBJ databases">
        <authorList>
            <person name="Varghese N."/>
            <person name="Submissions S."/>
        </authorList>
    </citation>
    <scope>NUCLEOTIDE SEQUENCE [LARGE SCALE GENOMIC DNA]</scope>
    <source>
        <strain evidence="1 2">DSM 21194</strain>
    </source>
</reference>
<dbReference type="AlphaFoldDB" id="A0A521D6V9"/>
<organism evidence="1 2">
    <name type="scientific">Fodinibius sediminis</name>
    <dbReference type="NCBI Taxonomy" id="1214077"/>
    <lineage>
        <taxon>Bacteria</taxon>
        <taxon>Pseudomonadati</taxon>
        <taxon>Balneolota</taxon>
        <taxon>Balneolia</taxon>
        <taxon>Balneolales</taxon>
        <taxon>Balneolaceae</taxon>
        <taxon>Fodinibius</taxon>
    </lineage>
</organism>
<proteinExistence type="predicted"/>
<evidence type="ECO:0000313" key="2">
    <source>
        <dbReference type="Proteomes" id="UP000317593"/>
    </source>
</evidence>
<keyword evidence="2" id="KW-1185">Reference proteome</keyword>
<evidence type="ECO:0000313" key="1">
    <source>
        <dbReference type="EMBL" id="SMO66630.1"/>
    </source>
</evidence>
<dbReference type="Proteomes" id="UP000317593">
    <property type="component" value="Unassembled WGS sequence"/>
</dbReference>
<gene>
    <name evidence="1" type="ORF">SAMN06265218_108139</name>
</gene>